<dbReference type="Proteomes" id="UP000284021">
    <property type="component" value="Unassembled WGS sequence"/>
</dbReference>
<dbReference type="Pfam" id="PF18226">
    <property type="entry name" value="QslA"/>
    <property type="match status" value="1"/>
</dbReference>
<proteinExistence type="predicted"/>
<sequence length="98" mass="11267">MSKSFITYLPDHDQYPGAEIAWRADCRLAFTNGVECAKAWLSNPDSCWLWGNLILEREALPPGIQRRAFEVGFLSRIHQRLCSPQGGNHKARRTRLRL</sequence>
<dbReference type="AlphaFoldDB" id="A0A418XKN9"/>
<name>A0A418XKN9_9PSED</name>
<comment type="caution">
    <text evidence="2">The sequence shown here is derived from an EMBL/GenBank/DDBJ whole genome shotgun (WGS) entry which is preliminary data.</text>
</comment>
<keyword evidence="3" id="KW-1185">Reference proteome</keyword>
<protein>
    <recommendedName>
        <fullName evidence="1">LasR-specific antiactivator QslA domain-containing protein</fullName>
    </recommendedName>
</protein>
<dbReference type="RefSeq" id="WP_119953346.1">
    <property type="nucleotide sequence ID" value="NZ_QYUR01000002.1"/>
</dbReference>
<dbReference type="InterPro" id="IPR040654">
    <property type="entry name" value="QslA"/>
</dbReference>
<reference evidence="2 3" key="1">
    <citation type="submission" date="2018-09" db="EMBL/GenBank/DDBJ databases">
        <authorList>
            <person name="Zhu H."/>
        </authorList>
    </citation>
    <scope>NUCLEOTIDE SEQUENCE [LARGE SCALE GENOMIC DNA]</scope>
    <source>
        <strain evidence="2 3">K1S02-6</strain>
    </source>
</reference>
<accession>A0A418XKN9</accession>
<dbReference type="EMBL" id="QYUR01000002">
    <property type="protein sequence ID" value="RJG13024.1"/>
    <property type="molecule type" value="Genomic_DNA"/>
</dbReference>
<feature type="domain" description="LasR-specific antiactivator QslA" evidence="1">
    <location>
        <begin position="12"/>
        <end position="81"/>
    </location>
</feature>
<evidence type="ECO:0000313" key="3">
    <source>
        <dbReference type="Proteomes" id="UP000284021"/>
    </source>
</evidence>
<dbReference type="OrthoDB" id="6997138at2"/>
<organism evidence="2 3">
    <name type="scientific">Pseudomonas cavernicola</name>
    <dbReference type="NCBI Taxonomy" id="2320866"/>
    <lineage>
        <taxon>Bacteria</taxon>
        <taxon>Pseudomonadati</taxon>
        <taxon>Pseudomonadota</taxon>
        <taxon>Gammaproteobacteria</taxon>
        <taxon>Pseudomonadales</taxon>
        <taxon>Pseudomonadaceae</taxon>
        <taxon>Pseudomonas</taxon>
    </lineage>
</organism>
<evidence type="ECO:0000313" key="2">
    <source>
        <dbReference type="EMBL" id="RJG13024.1"/>
    </source>
</evidence>
<evidence type="ECO:0000259" key="1">
    <source>
        <dbReference type="Pfam" id="PF18226"/>
    </source>
</evidence>
<gene>
    <name evidence="2" type="ORF">D3879_07040</name>
</gene>